<dbReference type="KEGG" id="vg:77943280"/>
<sequence length="35" mass="4112">MTWLTRLLSYFKPVTPIIQPTHTQSWAVTPKGKKR</sequence>
<reference evidence="1 2" key="1">
    <citation type="submission" date="2019-10" db="EMBL/GenBank/DDBJ databases">
        <title>Complete genome sequence of Erwinia phage Midgardsormr38.</title>
        <authorList>
            <person name="Dislers A."/>
            <person name="Zrelovs N."/>
            <person name="Kazaks A."/>
        </authorList>
    </citation>
    <scope>NUCLEOTIDE SEQUENCE [LARGE SCALE GENOMIC DNA]</scope>
</reference>
<dbReference type="GeneID" id="77943280"/>
<name>A0A5Q2F551_9CAUD</name>
<accession>A0A5Q2F551</accession>
<organism evidence="1 2">
    <name type="scientific">Erwinia phage Midgardsormr38</name>
    <dbReference type="NCBI Taxonomy" id="2663326"/>
    <lineage>
        <taxon>Viruses</taxon>
        <taxon>Duplodnaviria</taxon>
        <taxon>Heunggongvirae</taxon>
        <taxon>Uroviricota</taxon>
        <taxon>Caudoviricetes</taxon>
        <taxon>Midgardsormrvirus</taxon>
        <taxon>Midgardsormrvirus midgardsormr38</taxon>
    </lineage>
</organism>
<evidence type="ECO:0000313" key="2">
    <source>
        <dbReference type="Proteomes" id="UP000349651"/>
    </source>
</evidence>
<dbReference type="EMBL" id="MN602881">
    <property type="protein sequence ID" value="QGF22039.1"/>
    <property type="molecule type" value="Genomic_DNA"/>
</dbReference>
<evidence type="ECO:0000313" key="1">
    <source>
        <dbReference type="EMBL" id="QGF22039.1"/>
    </source>
</evidence>
<dbReference type="Proteomes" id="UP000349651">
    <property type="component" value="Segment"/>
</dbReference>
<dbReference type="RefSeq" id="YP_010667168.1">
    <property type="nucleotide sequence ID" value="NC_070949.1"/>
</dbReference>
<keyword evidence="2" id="KW-1185">Reference proteome</keyword>
<proteinExistence type="predicted"/>
<protein>
    <submittedName>
        <fullName evidence="1">Uncharacterized protein</fullName>
    </submittedName>
</protein>